<accession>A0A6M3JIU2</accession>
<protein>
    <submittedName>
        <fullName evidence="1">Uncharacterized protein</fullName>
    </submittedName>
</protein>
<evidence type="ECO:0000313" key="1">
    <source>
        <dbReference type="EMBL" id="QJA70109.1"/>
    </source>
</evidence>
<sequence>MPTKGTKILSARVREEDIEIIKQRAKRRKLTVNAWLNWSIKNGLRNHRRKE</sequence>
<proteinExistence type="predicted"/>
<dbReference type="EMBL" id="MT141764">
    <property type="protein sequence ID" value="QJA70109.1"/>
    <property type="molecule type" value="Genomic_DNA"/>
</dbReference>
<gene>
    <name evidence="1" type="ORF">MM415A04005_0016</name>
</gene>
<organism evidence="1">
    <name type="scientific">viral metagenome</name>
    <dbReference type="NCBI Taxonomy" id="1070528"/>
    <lineage>
        <taxon>unclassified sequences</taxon>
        <taxon>metagenomes</taxon>
        <taxon>organismal metagenomes</taxon>
    </lineage>
</organism>
<name>A0A6M3JIU2_9ZZZZ</name>
<reference evidence="1" key="1">
    <citation type="submission" date="2020-03" db="EMBL/GenBank/DDBJ databases">
        <title>The deep terrestrial virosphere.</title>
        <authorList>
            <person name="Holmfeldt K."/>
            <person name="Nilsson E."/>
            <person name="Simone D."/>
            <person name="Lopez-Fernandez M."/>
            <person name="Wu X."/>
            <person name="de Brujin I."/>
            <person name="Lundin D."/>
            <person name="Andersson A."/>
            <person name="Bertilsson S."/>
            <person name="Dopson M."/>
        </authorList>
    </citation>
    <scope>NUCLEOTIDE SEQUENCE</scope>
    <source>
        <strain evidence="1">MM415A04005</strain>
    </source>
</reference>
<dbReference type="AlphaFoldDB" id="A0A6M3JIU2"/>